<dbReference type="InterPro" id="IPR000150">
    <property type="entry name" value="Cof"/>
</dbReference>
<dbReference type="AlphaFoldDB" id="A0A7H2BIK4"/>
<reference evidence="1 2" key="1">
    <citation type="submission" date="2020-09" db="EMBL/GenBank/DDBJ databases">
        <title>Investigation of environmental microbe.</title>
        <authorList>
            <person name="Ou Y."/>
            <person name="Kang Q."/>
        </authorList>
    </citation>
    <scope>NUCLEOTIDE SEQUENCE [LARGE SCALE GENOMIC DNA]</scope>
    <source>
        <strain evidence="1 2">KJZ-9</strain>
    </source>
</reference>
<dbReference type="InterPro" id="IPR006379">
    <property type="entry name" value="HAD-SF_hydro_IIB"/>
</dbReference>
<dbReference type="PANTHER" id="PTHR10000:SF53">
    <property type="entry name" value="5-AMINO-6-(5-PHOSPHO-D-RIBITYLAMINO)URACIL PHOSPHATASE YBJI-RELATED"/>
    <property type="match status" value="1"/>
</dbReference>
<organism evidence="1 2">
    <name type="scientific">Rothia amarae</name>
    <dbReference type="NCBI Taxonomy" id="169480"/>
    <lineage>
        <taxon>Bacteria</taxon>
        <taxon>Bacillati</taxon>
        <taxon>Actinomycetota</taxon>
        <taxon>Actinomycetes</taxon>
        <taxon>Micrococcales</taxon>
        <taxon>Micrococcaceae</taxon>
        <taxon>Rothia</taxon>
    </lineage>
</organism>
<dbReference type="SFLD" id="SFLDG01140">
    <property type="entry name" value="C2.B:_Phosphomannomutase_and_P"/>
    <property type="match status" value="1"/>
</dbReference>
<dbReference type="GO" id="GO:0000287">
    <property type="term" value="F:magnesium ion binding"/>
    <property type="evidence" value="ECO:0007669"/>
    <property type="project" value="TreeGrafter"/>
</dbReference>
<dbReference type="Proteomes" id="UP000516421">
    <property type="component" value="Chromosome"/>
</dbReference>
<dbReference type="GO" id="GO:0016791">
    <property type="term" value="F:phosphatase activity"/>
    <property type="evidence" value="ECO:0007669"/>
    <property type="project" value="TreeGrafter"/>
</dbReference>
<dbReference type="Pfam" id="PF08282">
    <property type="entry name" value="Hydrolase_3"/>
    <property type="match status" value="1"/>
</dbReference>
<dbReference type="NCBIfam" id="TIGR01484">
    <property type="entry name" value="HAD-SF-IIB"/>
    <property type="match status" value="1"/>
</dbReference>
<dbReference type="RefSeq" id="WP_151146866.1">
    <property type="nucleotide sequence ID" value="NZ_CP061538.1"/>
</dbReference>
<dbReference type="PROSITE" id="PS01228">
    <property type="entry name" value="COF_1"/>
    <property type="match status" value="1"/>
</dbReference>
<name>A0A7H2BIK4_9MICC</name>
<dbReference type="Gene3D" id="3.30.1240.10">
    <property type="match status" value="1"/>
</dbReference>
<dbReference type="SUPFAM" id="SSF56784">
    <property type="entry name" value="HAD-like"/>
    <property type="match status" value="1"/>
</dbReference>
<gene>
    <name evidence="1" type="ORF">IDM48_08970</name>
</gene>
<dbReference type="SFLD" id="SFLDS00003">
    <property type="entry name" value="Haloacid_Dehalogenase"/>
    <property type="match status" value="1"/>
</dbReference>
<proteinExistence type="predicted"/>
<dbReference type="PANTHER" id="PTHR10000">
    <property type="entry name" value="PHOSPHOSERINE PHOSPHATASE"/>
    <property type="match status" value="1"/>
</dbReference>
<evidence type="ECO:0000313" key="1">
    <source>
        <dbReference type="EMBL" id="QNV39500.1"/>
    </source>
</evidence>
<dbReference type="NCBIfam" id="TIGR00099">
    <property type="entry name" value="Cof-subfamily"/>
    <property type="match status" value="1"/>
</dbReference>
<dbReference type="InterPro" id="IPR036412">
    <property type="entry name" value="HAD-like_sf"/>
</dbReference>
<dbReference type="CDD" id="cd07518">
    <property type="entry name" value="HAD_YbiV-Like"/>
    <property type="match status" value="1"/>
</dbReference>
<dbReference type="KEGG" id="rama:IDM48_08970"/>
<keyword evidence="2" id="KW-1185">Reference proteome</keyword>
<dbReference type="Gene3D" id="3.40.50.1000">
    <property type="entry name" value="HAD superfamily/HAD-like"/>
    <property type="match status" value="1"/>
</dbReference>
<evidence type="ECO:0000313" key="2">
    <source>
        <dbReference type="Proteomes" id="UP000516421"/>
    </source>
</evidence>
<dbReference type="InterPro" id="IPR023214">
    <property type="entry name" value="HAD_sf"/>
</dbReference>
<dbReference type="EMBL" id="CP061538">
    <property type="protein sequence ID" value="QNV39500.1"/>
    <property type="molecule type" value="Genomic_DNA"/>
</dbReference>
<accession>A0A7H2BIK4</accession>
<dbReference type="GO" id="GO:0005829">
    <property type="term" value="C:cytosol"/>
    <property type="evidence" value="ECO:0007669"/>
    <property type="project" value="TreeGrafter"/>
</dbReference>
<sequence>MTLKLIATDMDGTLLTDAEKTFDHEYFGRLLTRMEKLDVKFVVASGNQFPKLLQYMQDFLGRNILYVAENGGYIAREDRDILISAFSPETVAAVVKVLDQFPDLGFIISAHEGAFLIRDRAEPITRIVREHMEFLGAEVPRELDYISFINRFYPGTQVIESLDEMGDASVVKFALQTHRRDIENILKQLVDLLPSSVVPVASGFGAIDLVSRGVNKGSALKWVGQELGIKPEEMIAFGDNSNDLEMLQYVGEGIAVENAAPHVKAVADTVIGTNEDGAVLKYIEVKLDQLESAQQ</sequence>
<protein>
    <submittedName>
        <fullName evidence="1">HAD family phosphatase</fullName>
    </submittedName>
</protein>